<dbReference type="AlphaFoldDB" id="A0A183LKZ9"/>
<keyword evidence="2" id="KW-1185">Reference proteome</keyword>
<protein>
    <submittedName>
        <fullName evidence="1">Uncharacterized protein</fullName>
    </submittedName>
</protein>
<proteinExistence type="predicted"/>
<evidence type="ECO:0000313" key="1">
    <source>
        <dbReference type="EMBL" id="VDO61849.1"/>
    </source>
</evidence>
<reference evidence="1 2" key="1">
    <citation type="submission" date="2018-11" db="EMBL/GenBank/DDBJ databases">
        <authorList>
            <consortium name="Pathogen Informatics"/>
        </authorList>
    </citation>
    <scope>NUCLEOTIDE SEQUENCE [LARGE SCALE GENOMIC DNA]</scope>
    <source>
        <strain evidence="1 2">Zambia</strain>
    </source>
</reference>
<name>A0A183LKZ9_9TREM</name>
<dbReference type="PANTHER" id="PTHR47027:SF25">
    <property type="entry name" value="REVERSE TRANSCRIPTASE DOMAIN-CONTAINING PROTEIN"/>
    <property type="match status" value="1"/>
</dbReference>
<dbReference type="EMBL" id="UZAI01001430">
    <property type="protein sequence ID" value="VDO61849.1"/>
    <property type="molecule type" value="Genomic_DNA"/>
</dbReference>
<dbReference type="Proteomes" id="UP000277204">
    <property type="component" value="Unassembled WGS sequence"/>
</dbReference>
<dbReference type="PANTHER" id="PTHR47027">
    <property type="entry name" value="REVERSE TRANSCRIPTASE DOMAIN-CONTAINING PROTEIN"/>
    <property type="match status" value="1"/>
</dbReference>
<gene>
    <name evidence="1" type="ORF">SMRZ_LOCUS4474</name>
</gene>
<accession>A0A183LKZ9</accession>
<evidence type="ECO:0000313" key="2">
    <source>
        <dbReference type="Proteomes" id="UP000277204"/>
    </source>
</evidence>
<organism evidence="1 2">
    <name type="scientific">Schistosoma margrebowiei</name>
    <dbReference type="NCBI Taxonomy" id="48269"/>
    <lineage>
        <taxon>Eukaryota</taxon>
        <taxon>Metazoa</taxon>
        <taxon>Spiralia</taxon>
        <taxon>Lophotrochozoa</taxon>
        <taxon>Platyhelminthes</taxon>
        <taxon>Trematoda</taxon>
        <taxon>Digenea</taxon>
        <taxon>Strigeidida</taxon>
        <taxon>Schistosomatoidea</taxon>
        <taxon>Schistosomatidae</taxon>
        <taxon>Schistosoma</taxon>
    </lineage>
</organism>
<sequence length="141" mass="16117">MDSLDATLLPHVHRQVQVKKTSVAADSTSVGLNIHKGKSEILKYNKENINQITIDGETLEDVESFTYLRSIIDEQRGCDADVNARIGKATTAFLQLKYIWNSKQLFNNIEVTIFNIDAKQFYCTGLKLRELSRPSSREYKY</sequence>